<reference evidence="2 3" key="1">
    <citation type="submission" date="2019-03" db="EMBL/GenBank/DDBJ databases">
        <title>First draft genome of Liparis tanakae, snailfish: a comprehensive survey of snailfish specific genes.</title>
        <authorList>
            <person name="Kim W."/>
            <person name="Song I."/>
            <person name="Jeong J.-H."/>
            <person name="Kim D."/>
            <person name="Kim S."/>
            <person name="Ryu S."/>
            <person name="Song J.Y."/>
            <person name="Lee S.K."/>
        </authorList>
    </citation>
    <scope>NUCLEOTIDE SEQUENCE [LARGE SCALE GENOMIC DNA]</scope>
    <source>
        <tissue evidence="2">Muscle</tissue>
    </source>
</reference>
<evidence type="ECO:0000256" key="1">
    <source>
        <dbReference type="SAM" id="MobiDB-lite"/>
    </source>
</evidence>
<comment type="caution">
    <text evidence="2">The sequence shown here is derived from an EMBL/GenBank/DDBJ whole genome shotgun (WGS) entry which is preliminary data.</text>
</comment>
<dbReference type="AlphaFoldDB" id="A0A4Z2FPD7"/>
<evidence type="ECO:0000313" key="2">
    <source>
        <dbReference type="EMBL" id="TNN42911.1"/>
    </source>
</evidence>
<feature type="compositionally biased region" description="Basic and acidic residues" evidence="1">
    <location>
        <begin position="1"/>
        <end position="43"/>
    </location>
</feature>
<keyword evidence="3" id="KW-1185">Reference proteome</keyword>
<gene>
    <name evidence="2" type="ORF">EYF80_046914</name>
</gene>
<protein>
    <submittedName>
        <fullName evidence="2">Uncharacterized protein</fullName>
    </submittedName>
</protein>
<feature type="compositionally biased region" description="Acidic residues" evidence="1">
    <location>
        <begin position="44"/>
        <end position="56"/>
    </location>
</feature>
<organism evidence="2 3">
    <name type="scientific">Liparis tanakae</name>
    <name type="common">Tanaka's snailfish</name>
    <dbReference type="NCBI Taxonomy" id="230148"/>
    <lineage>
        <taxon>Eukaryota</taxon>
        <taxon>Metazoa</taxon>
        <taxon>Chordata</taxon>
        <taxon>Craniata</taxon>
        <taxon>Vertebrata</taxon>
        <taxon>Euteleostomi</taxon>
        <taxon>Actinopterygii</taxon>
        <taxon>Neopterygii</taxon>
        <taxon>Teleostei</taxon>
        <taxon>Neoteleostei</taxon>
        <taxon>Acanthomorphata</taxon>
        <taxon>Eupercaria</taxon>
        <taxon>Perciformes</taxon>
        <taxon>Cottioidei</taxon>
        <taxon>Cottales</taxon>
        <taxon>Liparidae</taxon>
        <taxon>Liparis</taxon>
    </lineage>
</organism>
<dbReference type="Proteomes" id="UP000314294">
    <property type="component" value="Unassembled WGS sequence"/>
</dbReference>
<feature type="region of interest" description="Disordered" evidence="1">
    <location>
        <begin position="1"/>
        <end position="93"/>
    </location>
</feature>
<dbReference type="EMBL" id="SRLO01001004">
    <property type="protein sequence ID" value="TNN42911.1"/>
    <property type="molecule type" value="Genomic_DNA"/>
</dbReference>
<evidence type="ECO:0000313" key="3">
    <source>
        <dbReference type="Proteomes" id="UP000314294"/>
    </source>
</evidence>
<proteinExistence type="predicted"/>
<sequence>MGERKRGRRGRWEERGWEKGGEGGGRMGERRRGRREDGRKEEREEGGEEEGNDGSPEETNMVSLTRVPWSSKTNDTAGTSRSHPGSGGNNNRYGAVIQSLTSPVVLGLQRTRRLAPPRRPGYGVRSTALSCTALSCTALSCTTLHRPAVHRTALSCTAPTVHQLQPLRA</sequence>
<accession>A0A4Z2FPD7</accession>
<name>A0A4Z2FPD7_9TELE</name>
<feature type="compositionally biased region" description="Polar residues" evidence="1">
    <location>
        <begin position="57"/>
        <end position="83"/>
    </location>
</feature>